<dbReference type="Pfam" id="PF13229">
    <property type="entry name" value="Beta_helix"/>
    <property type="match status" value="1"/>
</dbReference>
<dbReference type="EMBL" id="MTAB01000027">
    <property type="protein sequence ID" value="OSI18251.1"/>
    <property type="molecule type" value="Genomic_DNA"/>
</dbReference>
<dbReference type="InterPro" id="IPR012334">
    <property type="entry name" value="Pectin_lyas_fold"/>
</dbReference>
<comment type="caution">
    <text evidence="2">The sequence shown here is derived from an EMBL/GenBank/DDBJ whole genome shotgun (WGS) entry which is preliminary data.</text>
</comment>
<accession>A0A1X3DEV4</accession>
<sequence length="715" mass="77366">MSKYVVRTHKTYGKYVDIRDFKTKNNSYDDAVKAALVAANKEKAALYINGMIRITQAIEINADTKDVRGIFGDGMGKTKILFTHTQTGVHNPDSNSTVPEKAGIWINKQNGKFISDLSIQYQHTKPTDFYRSGQSYFGKINGIVVNDSDHTLIKKVEVSGANRAGVLFTSTDAVSTGAKYSLINGKISANQLPTGDNNKIVDSYLHHNRVAGILVSYQKGFVAEGNTLSWNGHKDDGGTGYGIALVAGSYNNGITIAKNKTDHNYRKGIDSHDGNNITIKDNILNGDRMYGIAVENRQFTMDKVTIHNNKIIQDPSFRLLRDDNFGVPHESSDYAGFRGIKLENKAQAWQKFANPKTGAFVITNNTIEGLTDKNGITRGIEMRNNEKDATYSLSISNNTIKGNSSDSLISVFGNPDNPDTKAVERGPGSGTIRIINNTMEVTRSHSAPILIQEQNTNGRLHGRIMIESNKLHIKQSNAATEALSAETNAQSITVNQNTFNLGGLIDRPVIRTKGVGGSQKIQLNVSGNKFETDGTAAFENGDWLKTENTTTRIHSNQHNKAVGILGNNGITVQDIAAAQKLKALAAKAKASAQAKIPSAGMVPEEMQNDNPHAENMPSAGKAKLADIGHSTFSASASENIQVNPAALRTAVQKTPANAEHTDKADGLLDNRQPLNLGAIGINDRAEPWPESAPEVYTSANSAAYVLPEDNTVGHV</sequence>
<feature type="domain" description="Right handed beta helix" evidence="1">
    <location>
        <begin position="141"/>
        <end position="311"/>
    </location>
</feature>
<dbReference type="SUPFAM" id="SSF51126">
    <property type="entry name" value="Pectin lyase-like"/>
    <property type="match status" value="1"/>
</dbReference>
<dbReference type="InterPro" id="IPR006626">
    <property type="entry name" value="PbH1"/>
</dbReference>
<evidence type="ECO:0000313" key="3">
    <source>
        <dbReference type="Proteomes" id="UP000193303"/>
    </source>
</evidence>
<gene>
    <name evidence="2" type="ORF">BV912_10055</name>
</gene>
<dbReference type="OrthoDB" id="8607025at2"/>
<evidence type="ECO:0000259" key="1">
    <source>
        <dbReference type="Pfam" id="PF13229"/>
    </source>
</evidence>
<reference evidence="3" key="1">
    <citation type="submission" date="2017-01" db="EMBL/GenBank/DDBJ databases">
        <authorList>
            <person name="Mah S.A."/>
            <person name="Swanson W.J."/>
            <person name="Moy G.W."/>
            <person name="Vacquier V.D."/>
        </authorList>
    </citation>
    <scope>NUCLEOTIDE SEQUENCE [LARGE SCALE GENOMIC DNA]</scope>
    <source>
        <strain evidence="3">124861</strain>
    </source>
</reference>
<evidence type="ECO:0000313" key="2">
    <source>
        <dbReference type="EMBL" id="OSI18251.1"/>
    </source>
</evidence>
<protein>
    <recommendedName>
        <fullName evidence="1">Right handed beta helix domain-containing protein</fullName>
    </recommendedName>
</protein>
<dbReference type="RefSeq" id="WP_085360256.1">
    <property type="nucleotide sequence ID" value="NZ_MTAB01000027.1"/>
</dbReference>
<name>A0A1X3DEV4_9NEIS</name>
<proteinExistence type="predicted"/>
<dbReference type="InterPro" id="IPR039448">
    <property type="entry name" value="Beta_helix"/>
</dbReference>
<organism evidence="2 3">
    <name type="scientific">Neisseria dumasiana</name>
    <dbReference type="NCBI Taxonomy" id="1931275"/>
    <lineage>
        <taxon>Bacteria</taxon>
        <taxon>Pseudomonadati</taxon>
        <taxon>Pseudomonadota</taxon>
        <taxon>Betaproteobacteria</taxon>
        <taxon>Neisseriales</taxon>
        <taxon>Neisseriaceae</taxon>
        <taxon>Neisseria</taxon>
    </lineage>
</organism>
<dbReference type="Gene3D" id="2.160.20.10">
    <property type="entry name" value="Single-stranded right-handed beta-helix, Pectin lyase-like"/>
    <property type="match status" value="1"/>
</dbReference>
<dbReference type="Proteomes" id="UP000193303">
    <property type="component" value="Unassembled WGS sequence"/>
</dbReference>
<dbReference type="InterPro" id="IPR011050">
    <property type="entry name" value="Pectin_lyase_fold/virulence"/>
</dbReference>
<dbReference type="SMART" id="SM00710">
    <property type="entry name" value="PbH1"/>
    <property type="match status" value="8"/>
</dbReference>
<dbReference type="AlphaFoldDB" id="A0A1X3DEV4"/>